<evidence type="ECO:0000313" key="1">
    <source>
        <dbReference type="EMBL" id="MBD2776914.1"/>
    </source>
</evidence>
<organism evidence="1 2">
    <name type="scientific">Iningainema tapete BLCC-T55</name>
    <dbReference type="NCBI Taxonomy" id="2748662"/>
    <lineage>
        <taxon>Bacteria</taxon>
        <taxon>Bacillati</taxon>
        <taxon>Cyanobacteriota</taxon>
        <taxon>Cyanophyceae</taxon>
        <taxon>Nostocales</taxon>
        <taxon>Scytonemataceae</taxon>
        <taxon>Iningainema tapete</taxon>
    </lineage>
</organism>
<dbReference type="AlphaFoldDB" id="A0A8J6XRD1"/>
<name>A0A8J6XRD1_9CYAN</name>
<dbReference type="Gene3D" id="2.150.10.10">
    <property type="entry name" value="Serralysin-like metalloprotease, C-terminal"/>
    <property type="match status" value="1"/>
</dbReference>
<dbReference type="InterPro" id="IPR001343">
    <property type="entry name" value="Hemolysn_Ca-bd"/>
</dbReference>
<sequence length="74" mass="7437">MATIIGTSGNNNLSGTSQSDTILGLGGNDTLSGLGGNDTLIGVNLGAEDTTICQGNSILYTHCDVPCIPLSCCY</sequence>
<dbReference type="RefSeq" id="WP_190835984.1">
    <property type="nucleotide sequence ID" value="NZ_CAWPPI010000099.1"/>
</dbReference>
<reference evidence="1" key="1">
    <citation type="submission" date="2020-09" db="EMBL/GenBank/DDBJ databases">
        <title>Iningainema tapete sp. nov. (Scytonemataceae, Cyanobacteria) from greenhouses in central Florida (USA) produces two types of nodularin with biosynthetic potential for microcystin-LR and anabaenopeptins.</title>
        <authorList>
            <person name="Berthold D.E."/>
            <person name="Lefler F.W."/>
            <person name="Huang I.-S."/>
            <person name="Abdulla H."/>
            <person name="Zimba P.V."/>
            <person name="Laughinghouse H.D. IV."/>
        </authorList>
    </citation>
    <scope>NUCLEOTIDE SEQUENCE</scope>
    <source>
        <strain evidence="1">BLCCT55</strain>
    </source>
</reference>
<dbReference type="GO" id="GO:0005509">
    <property type="term" value="F:calcium ion binding"/>
    <property type="evidence" value="ECO:0007669"/>
    <property type="project" value="InterPro"/>
</dbReference>
<protein>
    <submittedName>
        <fullName evidence="1">Uncharacterized protein</fullName>
    </submittedName>
</protein>
<evidence type="ECO:0000313" key="2">
    <source>
        <dbReference type="Proteomes" id="UP000629098"/>
    </source>
</evidence>
<dbReference type="EMBL" id="JACXAE010000099">
    <property type="protein sequence ID" value="MBD2776914.1"/>
    <property type="molecule type" value="Genomic_DNA"/>
</dbReference>
<dbReference type="Proteomes" id="UP000629098">
    <property type="component" value="Unassembled WGS sequence"/>
</dbReference>
<dbReference type="InterPro" id="IPR011049">
    <property type="entry name" value="Serralysin-like_metalloprot_C"/>
</dbReference>
<dbReference type="Pfam" id="PF00353">
    <property type="entry name" value="HemolysinCabind"/>
    <property type="match status" value="1"/>
</dbReference>
<comment type="caution">
    <text evidence="1">The sequence shown here is derived from an EMBL/GenBank/DDBJ whole genome shotgun (WGS) entry which is preliminary data.</text>
</comment>
<dbReference type="SUPFAM" id="SSF51120">
    <property type="entry name" value="beta-Roll"/>
    <property type="match status" value="1"/>
</dbReference>
<accession>A0A8J6XRD1</accession>
<keyword evidence="2" id="KW-1185">Reference proteome</keyword>
<gene>
    <name evidence="1" type="ORF">ICL16_33905</name>
</gene>
<proteinExistence type="predicted"/>